<dbReference type="CDD" id="cd00405">
    <property type="entry name" value="PRAI"/>
    <property type="match status" value="1"/>
</dbReference>
<dbReference type="PANTHER" id="PTHR42894">
    <property type="entry name" value="N-(5'-PHOSPHORIBOSYL)ANTHRANILATE ISOMERASE"/>
    <property type="match status" value="1"/>
</dbReference>
<dbReference type="EMBL" id="CP024047">
    <property type="protein sequence ID" value="AXR78014.1"/>
    <property type="molecule type" value="Genomic_DNA"/>
</dbReference>
<dbReference type="KEGG" id="nan:AArc1_1685"/>
<evidence type="ECO:0000256" key="5">
    <source>
        <dbReference type="ARBA" id="ARBA00022822"/>
    </source>
</evidence>
<dbReference type="PANTHER" id="PTHR42894:SF1">
    <property type="entry name" value="N-(5'-PHOSPHORIBOSYL)ANTHRANILATE ISOMERASE"/>
    <property type="match status" value="1"/>
</dbReference>
<protein>
    <recommendedName>
        <fullName evidence="8">N-(5'-phosphoribosyl)anthranilate isomerase</fullName>
        <shortName evidence="8">PRAI</shortName>
        <ecNumber evidence="8">5.3.1.24</ecNumber>
    </recommendedName>
</protein>
<evidence type="ECO:0000313" key="10">
    <source>
        <dbReference type="EMBL" id="AXR78014.1"/>
    </source>
</evidence>
<organism evidence="10 11">
    <name type="scientific">Natrarchaeobaculum sulfurireducens</name>
    <dbReference type="NCBI Taxonomy" id="2044521"/>
    <lineage>
        <taxon>Archaea</taxon>
        <taxon>Methanobacteriati</taxon>
        <taxon>Methanobacteriota</taxon>
        <taxon>Stenosarchaea group</taxon>
        <taxon>Halobacteria</taxon>
        <taxon>Halobacteriales</taxon>
        <taxon>Natrialbaceae</taxon>
        <taxon>Natrarchaeobaculum</taxon>
    </lineage>
</organism>
<dbReference type="InterPro" id="IPR013785">
    <property type="entry name" value="Aldolase_TIM"/>
</dbReference>
<feature type="domain" description="N-(5'phosphoribosyl) anthranilate isomerase (PRAI)" evidence="9">
    <location>
        <begin position="4"/>
        <end position="205"/>
    </location>
</feature>
<evidence type="ECO:0000259" key="9">
    <source>
        <dbReference type="Pfam" id="PF00697"/>
    </source>
</evidence>
<evidence type="ECO:0000256" key="3">
    <source>
        <dbReference type="ARBA" id="ARBA00007571"/>
    </source>
</evidence>
<dbReference type="EC" id="5.3.1.24" evidence="8"/>
<dbReference type="InterPro" id="IPR011060">
    <property type="entry name" value="RibuloseP-bd_barrel"/>
</dbReference>
<dbReference type="GO" id="GO:0004640">
    <property type="term" value="F:phosphoribosylanthranilate isomerase activity"/>
    <property type="evidence" value="ECO:0007669"/>
    <property type="project" value="UniProtKB-UniRule"/>
</dbReference>
<evidence type="ECO:0000256" key="1">
    <source>
        <dbReference type="ARBA" id="ARBA00001164"/>
    </source>
</evidence>
<dbReference type="UniPathway" id="UPA00035">
    <property type="reaction ID" value="UER00042"/>
</dbReference>
<gene>
    <name evidence="8" type="primary">trpF</name>
    <name evidence="10" type="ORF">AArc1_1685</name>
</gene>
<dbReference type="HAMAP" id="MF_00135">
    <property type="entry name" value="PRAI"/>
    <property type="match status" value="1"/>
</dbReference>
<evidence type="ECO:0000256" key="4">
    <source>
        <dbReference type="ARBA" id="ARBA00022605"/>
    </source>
</evidence>
<keyword evidence="7 8" id="KW-0413">Isomerase</keyword>
<comment type="similarity">
    <text evidence="3 8">Belongs to the TrpF family.</text>
</comment>
<dbReference type="InterPro" id="IPR044643">
    <property type="entry name" value="TrpF_fam"/>
</dbReference>
<name>A0A346PER9_9EURY</name>
<reference evidence="11" key="1">
    <citation type="submission" date="2017-10" db="EMBL/GenBank/DDBJ databases">
        <title>Phenotypic and genomic properties of facultatively anaerobic sulfur-reducing natronoarchaea from hypersaline soda lakes.</title>
        <authorList>
            <person name="Sorokin D.Y."/>
            <person name="Kublanov I.V."/>
            <person name="Roman P."/>
            <person name="Sinninghe Damste J.S."/>
            <person name="Golyshin P.N."/>
            <person name="Rojo D."/>
            <person name="Ciordia S."/>
            <person name="Mena Md.C."/>
            <person name="Ferrer M."/>
            <person name="Messina E."/>
            <person name="Smedile F."/>
            <person name="La Spada G."/>
            <person name="La Cono V."/>
            <person name="Yakimov M.M."/>
        </authorList>
    </citation>
    <scope>NUCLEOTIDE SEQUENCE [LARGE SCALE GENOMIC DNA]</scope>
    <source>
        <strain evidence="11">AArc1</strain>
    </source>
</reference>
<dbReference type="Proteomes" id="UP000258707">
    <property type="component" value="Chromosome"/>
</dbReference>
<proteinExistence type="inferred from homology"/>
<evidence type="ECO:0000256" key="6">
    <source>
        <dbReference type="ARBA" id="ARBA00023141"/>
    </source>
</evidence>
<evidence type="ECO:0000256" key="7">
    <source>
        <dbReference type="ARBA" id="ARBA00023235"/>
    </source>
</evidence>
<keyword evidence="4 8" id="KW-0028">Amino-acid biosynthesis</keyword>
<sequence length="221" mass="23140">MTRVKICGVTTRADLETVADAGADAVGIICDVTVDTPREVSLERARDLIEAAPPFVTTVLVTMATDPERTIELVETATPDAIQLHGEVDRDAIDSLRAATGVTILLAADAEDLADADRYDDLVDGLVVDSTDEDGAGGTGETHDWERTRTAATHLESPVILAGGLEPDNVADAIRAAEPFAVDVSSGVEAEEGRKDPDAVHSFVARAGRATTVEPEVSPSP</sequence>
<comment type="pathway">
    <text evidence="2 8">Amino-acid biosynthesis; L-tryptophan biosynthesis; L-tryptophan from chorismate: step 3/5.</text>
</comment>
<dbReference type="InterPro" id="IPR001240">
    <property type="entry name" value="PRAI_dom"/>
</dbReference>
<comment type="catalytic activity">
    <reaction evidence="1 8">
        <text>N-(5-phospho-beta-D-ribosyl)anthranilate = 1-(2-carboxyphenylamino)-1-deoxy-D-ribulose 5-phosphate</text>
        <dbReference type="Rhea" id="RHEA:21540"/>
        <dbReference type="ChEBI" id="CHEBI:18277"/>
        <dbReference type="ChEBI" id="CHEBI:58613"/>
        <dbReference type="EC" id="5.3.1.24"/>
    </reaction>
</comment>
<dbReference type="RefSeq" id="WP_117364130.1">
    <property type="nucleotide sequence ID" value="NZ_CP024047.1"/>
</dbReference>
<dbReference type="SUPFAM" id="SSF51366">
    <property type="entry name" value="Ribulose-phoshate binding barrel"/>
    <property type="match status" value="1"/>
</dbReference>
<dbReference type="Pfam" id="PF00697">
    <property type="entry name" value="PRAI"/>
    <property type="match status" value="1"/>
</dbReference>
<evidence type="ECO:0000256" key="2">
    <source>
        <dbReference type="ARBA" id="ARBA00004664"/>
    </source>
</evidence>
<dbReference type="GeneID" id="37638480"/>
<dbReference type="GO" id="GO:0000162">
    <property type="term" value="P:L-tryptophan biosynthetic process"/>
    <property type="evidence" value="ECO:0007669"/>
    <property type="project" value="UniProtKB-UniRule"/>
</dbReference>
<dbReference type="AlphaFoldDB" id="A0A346PER9"/>
<keyword evidence="6 8" id="KW-0057">Aromatic amino acid biosynthesis</keyword>
<evidence type="ECO:0000256" key="8">
    <source>
        <dbReference type="HAMAP-Rule" id="MF_00135"/>
    </source>
</evidence>
<dbReference type="Gene3D" id="3.20.20.70">
    <property type="entry name" value="Aldolase class I"/>
    <property type="match status" value="1"/>
</dbReference>
<evidence type="ECO:0000313" key="11">
    <source>
        <dbReference type="Proteomes" id="UP000258707"/>
    </source>
</evidence>
<keyword evidence="5 8" id="KW-0822">Tryptophan biosynthesis</keyword>
<accession>A0A346PER9</accession>